<comment type="caution">
    <text evidence="1">The sequence shown here is derived from an EMBL/GenBank/DDBJ whole genome shotgun (WGS) entry which is preliminary data.</text>
</comment>
<name>A0ACB9JDV8_9ASTR</name>
<accession>A0ACB9JDV8</accession>
<dbReference type="Proteomes" id="UP001056120">
    <property type="component" value="Linkage Group LG04"/>
</dbReference>
<keyword evidence="2" id="KW-1185">Reference proteome</keyword>
<reference evidence="1 2" key="2">
    <citation type="journal article" date="2022" name="Mol. Ecol. Resour.">
        <title>The genomes of chicory, endive, great burdock and yacon provide insights into Asteraceae paleo-polyploidization history and plant inulin production.</title>
        <authorList>
            <person name="Fan W."/>
            <person name="Wang S."/>
            <person name="Wang H."/>
            <person name="Wang A."/>
            <person name="Jiang F."/>
            <person name="Liu H."/>
            <person name="Zhao H."/>
            <person name="Xu D."/>
            <person name="Zhang Y."/>
        </authorList>
    </citation>
    <scope>NUCLEOTIDE SEQUENCE [LARGE SCALE GENOMIC DNA]</scope>
    <source>
        <strain evidence="2">cv. Yunnan</strain>
        <tissue evidence="1">Leaves</tissue>
    </source>
</reference>
<gene>
    <name evidence="1" type="ORF">L1987_11243</name>
</gene>
<sequence length="229" mass="27154">MPFIIGNKTFNCCGKIGFVEEELMWEDRFCRGRVEEMDGCDDQEQKHNSNLYTNHMFMNRQKLCEFYFIVMVELIYLLYYCEEKSVDGINGGSVYTLYTNDGQGRQNRKLNEKEVDIRFRLELSDDSKTLKEERRKELFESLKADETIGWDVDVIDPRVLSVKMLQKSKKRIESHCSHWKVLNFMWHCMYDWVKLRSMLSLHLMQEVGFGFRFDAAVFDVYDASSSDLG</sequence>
<proteinExistence type="predicted"/>
<evidence type="ECO:0000313" key="2">
    <source>
        <dbReference type="Proteomes" id="UP001056120"/>
    </source>
</evidence>
<organism evidence="1 2">
    <name type="scientific">Smallanthus sonchifolius</name>
    <dbReference type="NCBI Taxonomy" id="185202"/>
    <lineage>
        <taxon>Eukaryota</taxon>
        <taxon>Viridiplantae</taxon>
        <taxon>Streptophyta</taxon>
        <taxon>Embryophyta</taxon>
        <taxon>Tracheophyta</taxon>
        <taxon>Spermatophyta</taxon>
        <taxon>Magnoliopsida</taxon>
        <taxon>eudicotyledons</taxon>
        <taxon>Gunneridae</taxon>
        <taxon>Pentapetalae</taxon>
        <taxon>asterids</taxon>
        <taxon>campanulids</taxon>
        <taxon>Asterales</taxon>
        <taxon>Asteraceae</taxon>
        <taxon>Asteroideae</taxon>
        <taxon>Heliantheae alliance</taxon>
        <taxon>Millerieae</taxon>
        <taxon>Smallanthus</taxon>
    </lineage>
</organism>
<evidence type="ECO:0000313" key="1">
    <source>
        <dbReference type="EMBL" id="KAI3817452.1"/>
    </source>
</evidence>
<dbReference type="EMBL" id="CM042021">
    <property type="protein sequence ID" value="KAI3817452.1"/>
    <property type="molecule type" value="Genomic_DNA"/>
</dbReference>
<reference evidence="2" key="1">
    <citation type="journal article" date="2022" name="Mol. Ecol. Resour.">
        <title>The genomes of chicory, endive, great burdock and yacon provide insights into Asteraceae palaeo-polyploidization history and plant inulin production.</title>
        <authorList>
            <person name="Fan W."/>
            <person name="Wang S."/>
            <person name="Wang H."/>
            <person name="Wang A."/>
            <person name="Jiang F."/>
            <person name="Liu H."/>
            <person name="Zhao H."/>
            <person name="Xu D."/>
            <person name="Zhang Y."/>
        </authorList>
    </citation>
    <scope>NUCLEOTIDE SEQUENCE [LARGE SCALE GENOMIC DNA]</scope>
    <source>
        <strain evidence="2">cv. Yunnan</strain>
    </source>
</reference>
<protein>
    <submittedName>
        <fullName evidence="1">Uncharacterized protein</fullName>
    </submittedName>
</protein>